<feature type="transmembrane region" description="Helical" evidence="1">
    <location>
        <begin position="52"/>
        <end position="69"/>
    </location>
</feature>
<proteinExistence type="predicted"/>
<name>A0A5N5NPB6_9ROSI</name>
<dbReference type="Proteomes" id="UP000326939">
    <property type="component" value="Chromosome 2"/>
</dbReference>
<evidence type="ECO:0000313" key="3">
    <source>
        <dbReference type="Proteomes" id="UP000326939"/>
    </source>
</evidence>
<protein>
    <submittedName>
        <fullName evidence="2">Uncharacterized protein</fullName>
    </submittedName>
</protein>
<gene>
    <name evidence="2" type="ORF">DKX38_001879</name>
</gene>
<keyword evidence="3" id="KW-1185">Reference proteome</keyword>
<sequence length="272" mass="30694">MVSLALSLDKSTWNGQMSVKTGFSLLPILLFFLTSLLSFGAIYTIEKSYTSFLLMIMAYLLNLMQISLWELDPVHKEDSEDLFSMASAADELQACNPLMTFTLSPFDQPHAAVLFPTMLPSLAAFYTIEENVIVGLGFVVMACVSFSALYGSHVNSPAFDFWAEWTGPTLIPASPEDRNQHFEVPYGPYHRISGPVDDERERSEERSSISEVEYLEVKEGFGENNVQNQGAEVEGLKEKGLKFEIEINEDDWEYIEKTFHFMPKTPKVRLGL</sequence>
<organism evidence="2 3">
    <name type="scientific">Salix brachista</name>
    <dbReference type="NCBI Taxonomy" id="2182728"/>
    <lineage>
        <taxon>Eukaryota</taxon>
        <taxon>Viridiplantae</taxon>
        <taxon>Streptophyta</taxon>
        <taxon>Embryophyta</taxon>
        <taxon>Tracheophyta</taxon>
        <taxon>Spermatophyta</taxon>
        <taxon>Magnoliopsida</taxon>
        <taxon>eudicotyledons</taxon>
        <taxon>Gunneridae</taxon>
        <taxon>Pentapetalae</taxon>
        <taxon>rosids</taxon>
        <taxon>fabids</taxon>
        <taxon>Malpighiales</taxon>
        <taxon>Salicaceae</taxon>
        <taxon>Saliceae</taxon>
        <taxon>Salix</taxon>
    </lineage>
</organism>
<keyword evidence="1" id="KW-1133">Transmembrane helix</keyword>
<dbReference type="AlphaFoldDB" id="A0A5N5NPB6"/>
<comment type="caution">
    <text evidence="2">The sequence shown here is derived from an EMBL/GenBank/DDBJ whole genome shotgun (WGS) entry which is preliminary data.</text>
</comment>
<feature type="transmembrane region" description="Helical" evidence="1">
    <location>
        <begin position="23"/>
        <end position="45"/>
    </location>
</feature>
<accession>A0A5N5NPB6</accession>
<feature type="transmembrane region" description="Helical" evidence="1">
    <location>
        <begin position="132"/>
        <end position="151"/>
    </location>
</feature>
<reference evidence="3" key="1">
    <citation type="journal article" date="2019" name="Gigascience">
        <title>De novo genome assembly of the endangered Acer yangbiense, a plant species with extremely small populations endemic to Yunnan Province, China.</title>
        <authorList>
            <person name="Yang J."/>
            <person name="Wariss H.M."/>
            <person name="Tao L."/>
            <person name="Zhang R."/>
            <person name="Yun Q."/>
            <person name="Hollingsworth P."/>
            <person name="Dao Z."/>
            <person name="Luo G."/>
            <person name="Guo H."/>
            <person name="Ma Y."/>
            <person name="Sun W."/>
        </authorList>
    </citation>
    <scope>NUCLEOTIDE SEQUENCE [LARGE SCALE GENOMIC DNA]</scope>
    <source>
        <strain evidence="3">cv. br00</strain>
    </source>
</reference>
<dbReference type="EMBL" id="VDCV01000002">
    <property type="protein sequence ID" value="KAB5568086.1"/>
    <property type="molecule type" value="Genomic_DNA"/>
</dbReference>
<keyword evidence="1" id="KW-0812">Transmembrane</keyword>
<evidence type="ECO:0000313" key="2">
    <source>
        <dbReference type="EMBL" id="KAB5568086.1"/>
    </source>
</evidence>
<evidence type="ECO:0000256" key="1">
    <source>
        <dbReference type="SAM" id="Phobius"/>
    </source>
</evidence>
<keyword evidence="1" id="KW-0472">Membrane</keyword>